<accession>A0ACC2TMJ3</accession>
<protein>
    <submittedName>
        <fullName evidence="1">Uncharacterized protein</fullName>
    </submittedName>
</protein>
<sequence>MNQRILLSIVLSGVLGFEKKKYKAIYAFGDSISDNGNLYELMGHKTPNDKMYYKGRFSNGPVWIEYVAEAMNATLQNMAYASATTDNDKFLGKGGWLTD</sequence>
<dbReference type="Proteomes" id="UP001165960">
    <property type="component" value="Unassembled WGS sequence"/>
</dbReference>
<name>A0ACC2TMJ3_9FUNG</name>
<reference evidence="1" key="1">
    <citation type="submission" date="2022-04" db="EMBL/GenBank/DDBJ databases">
        <title>Genome of the entomopathogenic fungus Entomophthora muscae.</title>
        <authorList>
            <person name="Elya C."/>
            <person name="Lovett B.R."/>
            <person name="Lee E."/>
            <person name="Macias A.M."/>
            <person name="Hajek A.E."/>
            <person name="De Bivort B.L."/>
            <person name="Kasson M.T."/>
            <person name="De Fine Licht H.H."/>
            <person name="Stajich J.E."/>
        </authorList>
    </citation>
    <scope>NUCLEOTIDE SEQUENCE</scope>
    <source>
        <strain evidence="1">Berkeley</strain>
    </source>
</reference>
<dbReference type="EMBL" id="QTSX02002356">
    <property type="protein sequence ID" value="KAJ9075883.1"/>
    <property type="molecule type" value="Genomic_DNA"/>
</dbReference>
<evidence type="ECO:0000313" key="2">
    <source>
        <dbReference type="Proteomes" id="UP001165960"/>
    </source>
</evidence>
<evidence type="ECO:0000313" key="1">
    <source>
        <dbReference type="EMBL" id="KAJ9075883.1"/>
    </source>
</evidence>
<proteinExistence type="predicted"/>
<keyword evidence="2" id="KW-1185">Reference proteome</keyword>
<gene>
    <name evidence="1" type="ORF">DSO57_1031478</name>
</gene>
<organism evidence="1 2">
    <name type="scientific">Entomophthora muscae</name>
    <dbReference type="NCBI Taxonomy" id="34485"/>
    <lineage>
        <taxon>Eukaryota</taxon>
        <taxon>Fungi</taxon>
        <taxon>Fungi incertae sedis</taxon>
        <taxon>Zoopagomycota</taxon>
        <taxon>Entomophthoromycotina</taxon>
        <taxon>Entomophthoromycetes</taxon>
        <taxon>Entomophthorales</taxon>
        <taxon>Entomophthoraceae</taxon>
        <taxon>Entomophthora</taxon>
    </lineage>
</organism>
<comment type="caution">
    <text evidence="1">The sequence shown here is derived from an EMBL/GenBank/DDBJ whole genome shotgun (WGS) entry which is preliminary data.</text>
</comment>